<evidence type="ECO:0000256" key="1">
    <source>
        <dbReference type="ARBA" id="ARBA00004138"/>
    </source>
</evidence>
<keyword evidence="5" id="KW-0966">Cell projection</keyword>
<dbReference type="GO" id="GO:0005930">
    <property type="term" value="C:axoneme"/>
    <property type="evidence" value="ECO:0007669"/>
    <property type="project" value="TreeGrafter"/>
</dbReference>
<proteinExistence type="predicted"/>
<evidence type="ECO:0000256" key="2">
    <source>
        <dbReference type="ARBA" id="ARBA00022574"/>
    </source>
</evidence>
<dbReference type="PANTHER" id="PTHR15722">
    <property type="entry name" value="IFT140/172-RELATED"/>
    <property type="match status" value="1"/>
</dbReference>
<protein>
    <recommendedName>
        <fullName evidence="8">Intraflagellar transport 172</fullName>
    </recommendedName>
</protein>
<dbReference type="STRING" id="30732.ENSOMEP00000016077"/>
<evidence type="ECO:0000313" key="7">
    <source>
        <dbReference type="Proteomes" id="UP000261560"/>
    </source>
</evidence>
<dbReference type="PaxDb" id="30732-ENSOMEP00000016077"/>
<dbReference type="Gene3D" id="1.25.40.470">
    <property type="match status" value="1"/>
</dbReference>
<dbReference type="GO" id="GO:0036064">
    <property type="term" value="C:ciliary basal body"/>
    <property type="evidence" value="ECO:0007669"/>
    <property type="project" value="TreeGrafter"/>
</dbReference>
<evidence type="ECO:0000313" key="6">
    <source>
        <dbReference type="Ensembl" id="ENSOMEP00000016077.1"/>
    </source>
</evidence>
<accession>A0A3B3CG72</accession>
<dbReference type="AlphaFoldDB" id="A0A3B3CG72"/>
<dbReference type="GO" id="GO:0030992">
    <property type="term" value="C:intraciliary transport particle B"/>
    <property type="evidence" value="ECO:0007669"/>
    <property type="project" value="TreeGrafter"/>
</dbReference>
<organism evidence="6 7">
    <name type="scientific">Oryzias melastigma</name>
    <name type="common">Marine medaka</name>
    <dbReference type="NCBI Taxonomy" id="30732"/>
    <lineage>
        <taxon>Eukaryota</taxon>
        <taxon>Metazoa</taxon>
        <taxon>Chordata</taxon>
        <taxon>Craniata</taxon>
        <taxon>Vertebrata</taxon>
        <taxon>Euteleostomi</taxon>
        <taxon>Actinopterygii</taxon>
        <taxon>Neopterygii</taxon>
        <taxon>Teleostei</taxon>
        <taxon>Neoteleostei</taxon>
        <taxon>Acanthomorphata</taxon>
        <taxon>Ovalentaria</taxon>
        <taxon>Atherinomorphae</taxon>
        <taxon>Beloniformes</taxon>
        <taxon>Adrianichthyidae</taxon>
        <taxon>Oryziinae</taxon>
        <taxon>Oryzias</taxon>
    </lineage>
</organism>
<keyword evidence="4" id="KW-0969">Cilium</keyword>
<name>A0A3B3CG72_ORYME</name>
<reference evidence="6" key="2">
    <citation type="submission" date="2025-09" db="UniProtKB">
        <authorList>
            <consortium name="Ensembl"/>
        </authorList>
    </citation>
    <scope>IDENTIFICATION</scope>
</reference>
<comment type="subcellular location">
    <subcellularLocation>
        <location evidence="1">Cell projection</location>
        <location evidence="1">Cilium</location>
    </subcellularLocation>
</comment>
<evidence type="ECO:0000256" key="5">
    <source>
        <dbReference type="ARBA" id="ARBA00023273"/>
    </source>
</evidence>
<reference evidence="6" key="1">
    <citation type="submission" date="2025-08" db="UniProtKB">
        <authorList>
            <consortium name="Ensembl"/>
        </authorList>
    </citation>
    <scope>IDENTIFICATION</scope>
</reference>
<keyword evidence="2" id="KW-0853">WD repeat</keyword>
<dbReference type="Proteomes" id="UP000261560">
    <property type="component" value="Unplaced"/>
</dbReference>
<evidence type="ECO:0000256" key="3">
    <source>
        <dbReference type="ARBA" id="ARBA00022737"/>
    </source>
</evidence>
<keyword evidence="7" id="KW-1185">Reference proteome</keyword>
<dbReference type="PANTHER" id="PTHR15722:SF2">
    <property type="entry name" value="INTRAFLAGELLAR TRANSPORT PROTEIN 172 HOMOLOG"/>
    <property type="match status" value="1"/>
</dbReference>
<evidence type="ECO:0008006" key="8">
    <source>
        <dbReference type="Google" id="ProtNLM"/>
    </source>
</evidence>
<dbReference type="GeneTree" id="ENSGT00940000153417"/>
<dbReference type="OMA" id="VEIEAMW"/>
<dbReference type="Ensembl" id="ENSOMET00000034263.1">
    <property type="protein sequence ID" value="ENSOMEP00000016077.1"/>
    <property type="gene ID" value="ENSOMEG00000017733.1"/>
</dbReference>
<sequence length="388" mass="43779">VAQSDRNLCIWYSIDSPESVTMFPIKGDIVDLERAEGKTNVLVKEGANTVAYTLDEGLVDSFLQAMDFLETMEMSVEIEAMWKMLSKLALEAQQLHIAERCFAALGDVSMVRFLRRTSDTADEVSLETGEDGLSHYKVQARLAMLDKNFKLAEMHFVEHVAVEAYKHLQMWDDAIALAEAKGYPELDRLRASQYEWLLQTGQQNEAGEVKERQGDFHGAIQHYLKAGLPTKAAHVAISHSEIINSSETVEAIAASLIKGEFYERVSWSEKSQTRTLMFLLPAAVELARGAFPAEVVKLEEAWGDYLVQQKQMDAAINHFIEAGCALKAIEAAIAARQWKKAVHILDIQDDPSTAKHYMKIAQHYASIRDYEVMRNRPRHHLLQEEPDV</sequence>
<dbReference type="GO" id="GO:0042073">
    <property type="term" value="P:intraciliary transport"/>
    <property type="evidence" value="ECO:0007669"/>
    <property type="project" value="TreeGrafter"/>
</dbReference>
<evidence type="ECO:0000256" key="4">
    <source>
        <dbReference type="ARBA" id="ARBA00023069"/>
    </source>
</evidence>
<keyword evidence="3" id="KW-0677">Repeat</keyword>